<dbReference type="Proteomes" id="UP000033260">
    <property type="component" value="Chromosome"/>
</dbReference>
<gene>
    <name evidence="1" type="ORF">N805_11900</name>
</gene>
<dbReference type="AlphaFoldDB" id="A0AAU8RYE0"/>
<organism evidence="1 2">
    <name type="scientific">Pseudomonas putida S13.1.2</name>
    <dbReference type="NCBI Taxonomy" id="1384061"/>
    <lineage>
        <taxon>Bacteria</taxon>
        <taxon>Pseudomonadati</taxon>
        <taxon>Pseudomonadota</taxon>
        <taxon>Gammaproteobacteria</taxon>
        <taxon>Pseudomonadales</taxon>
        <taxon>Pseudomonadaceae</taxon>
        <taxon>Pseudomonas</taxon>
    </lineage>
</organism>
<protein>
    <recommendedName>
        <fullName evidence="3">Ig-like domain-containing protein</fullName>
    </recommendedName>
</protein>
<accession>A0AAU8RYE0</accession>
<name>A0AAU8RYE0_PSEPU</name>
<evidence type="ECO:0000313" key="2">
    <source>
        <dbReference type="Proteomes" id="UP000033260"/>
    </source>
</evidence>
<proteinExistence type="predicted"/>
<dbReference type="EMBL" id="CP010979">
    <property type="protein sequence ID" value="AJQ47877.1"/>
    <property type="molecule type" value="Genomic_DNA"/>
</dbReference>
<dbReference type="RefSeq" id="WP_028613523.1">
    <property type="nucleotide sequence ID" value="NZ_CP010979.1"/>
</dbReference>
<evidence type="ECO:0000313" key="1">
    <source>
        <dbReference type="EMBL" id="AJQ47877.1"/>
    </source>
</evidence>
<sequence length="803" mass="88241">MDHSTAELVSWLAEKTRLLGWDMVIFIDGSKINAMLRQESFRRFGTASDMPSISGYISNGADYRFALSRCNLSLPRLVFDVALAGHKAHMPMVIAEANAYSLMNKGNQWYVRQLDVMGPLQEASLSLDINLEESGGRVDEDDTIKLDLSKTENFSMPCYTGETRLLTEFFRQKFSALTDEQRQFPIGQLAKRNVELHQPVSYGLRTQARGRTPTDVEGAVVLLVDMKDGAGGAYPGADYKYAIPNDGHYSATILFDTERLLLAQLVSALGSVITGAEFEWRRRGDEPPSVSCKAGYMSLPRQRREEKAYIRAFDNDLWIVKGQFEFDEARIDMRDALSVSKVGDQWKISLSLRGSLTVRCDDLNDHRGITREALVRDGYSMADFHKPVQAGFQYDAEFVYSFERQYKIQLVSQSYEFNERMAFQPVFGAIRPPRASDTMIPADDLIALVLNPAIANLTTKLGATLSSRLPMNFTSLQDVLVSNLRKNVVLLPGASKIARDVLRFNFHRTLIATKLAVPLDTAYFGKVNPAANYFTISPMETFLLADDTITFMTEPAFGVGLVLWSVKAVSGLAEGVRLSMEKGVFTAPPASDMTKSYAQVLVTATSTIFPTIQSRALITVVRETLQANPSVVVAQPGSKVNFNAWALGDPAALEWQYQNKAVGKGQTVTVTCPADPGTVAFVVEEVQVKDPESQHTSTCVLITEMAKKMPMAVSANVDPAGAKAVLEARVNGNVVAPDKINWDVLYGPGEAPAGVYTPGIGDTACFALISAAYDSGDFGIFEGYALLALPLAEHRDITKVQSD</sequence>
<evidence type="ECO:0008006" key="3">
    <source>
        <dbReference type="Google" id="ProtNLM"/>
    </source>
</evidence>
<reference evidence="1 2" key="1">
    <citation type="submission" date="2015-02" db="EMBL/GenBank/DDBJ databases">
        <title>Complete Genome Sequencing of Pseudomonas putida S13.1.2.</title>
        <authorList>
            <person name="Chong T.M."/>
            <person name="Chan K.G."/>
            <person name="Dessaux Y."/>
        </authorList>
    </citation>
    <scope>NUCLEOTIDE SEQUENCE [LARGE SCALE GENOMIC DNA]</scope>
    <source>
        <strain evidence="1 2">S13.1.2</strain>
    </source>
</reference>